<name>A0A6T0ZSN9_9DINO</name>
<protein>
    <submittedName>
        <fullName evidence="3">Uncharacterized protein</fullName>
    </submittedName>
</protein>
<organism evidence="3">
    <name type="scientific">Alexandrium monilatum</name>
    <dbReference type="NCBI Taxonomy" id="311494"/>
    <lineage>
        <taxon>Eukaryota</taxon>
        <taxon>Sar</taxon>
        <taxon>Alveolata</taxon>
        <taxon>Dinophyceae</taxon>
        <taxon>Gonyaulacales</taxon>
        <taxon>Pyrocystaceae</taxon>
        <taxon>Alexandrium</taxon>
    </lineage>
</organism>
<feature type="region of interest" description="Disordered" evidence="1">
    <location>
        <begin position="28"/>
        <end position="58"/>
    </location>
</feature>
<dbReference type="EMBL" id="HBNR01031081">
    <property type="protein sequence ID" value="CAE4585122.1"/>
    <property type="molecule type" value="Transcribed_RNA"/>
</dbReference>
<dbReference type="EMBL" id="HBNR01031080">
    <property type="protein sequence ID" value="CAE4585120.1"/>
    <property type="molecule type" value="Transcribed_RNA"/>
</dbReference>
<evidence type="ECO:0000313" key="2">
    <source>
        <dbReference type="EMBL" id="CAE4585120.1"/>
    </source>
</evidence>
<sequence length="136" mass="15037">MAGSAAPESPRSANLDPAAAQALKQFVKKNRPPQPQATTPVFLSEPAYDTAGDGEDAVQKVPTVIDPNSLSPDIRKFDIFDTIDEDRVKEFESHFQEARVESNYDEFKSNFNKKDAKKFMTSTGVTVKEDGIRVLT</sequence>
<proteinExistence type="predicted"/>
<evidence type="ECO:0000256" key="1">
    <source>
        <dbReference type="SAM" id="MobiDB-lite"/>
    </source>
</evidence>
<gene>
    <name evidence="2" type="ORF">AMON00008_LOCUS21211</name>
    <name evidence="3" type="ORF">AMON00008_LOCUS21212</name>
</gene>
<evidence type="ECO:0000313" key="3">
    <source>
        <dbReference type="EMBL" id="CAE4585122.1"/>
    </source>
</evidence>
<reference evidence="3" key="1">
    <citation type="submission" date="2021-01" db="EMBL/GenBank/DDBJ databases">
        <authorList>
            <person name="Corre E."/>
            <person name="Pelletier E."/>
            <person name="Niang G."/>
            <person name="Scheremetjew M."/>
            <person name="Finn R."/>
            <person name="Kale V."/>
            <person name="Holt S."/>
            <person name="Cochrane G."/>
            <person name="Meng A."/>
            <person name="Brown T."/>
            <person name="Cohen L."/>
        </authorList>
    </citation>
    <scope>NUCLEOTIDE SEQUENCE</scope>
    <source>
        <strain evidence="3">CCMP3105</strain>
    </source>
</reference>
<accession>A0A6T0ZSN9</accession>
<dbReference type="AlphaFoldDB" id="A0A6T0ZSN9"/>